<evidence type="ECO:0000256" key="1">
    <source>
        <dbReference type="SAM" id="Phobius"/>
    </source>
</evidence>
<dbReference type="Proteomes" id="UP000193642">
    <property type="component" value="Unassembled WGS sequence"/>
</dbReference>
<reference evidence="2 3" key="1">
    <citation type="submission" date="2016-07" db="EMBL/GenBank/DDBJ databases">
        <title>Pervasive Adenine N6-methylation of Active Genes in Fungi.</title>
        <authorList>
            <consortium name="DOE Joint Genome Institute"/>
            <person name="Mondo S.J."/>
            <person name="Dannebaum R.O."/>
            <person name="Kuo R.C."/>
            <person name="Labutti K."/>
            <person name="Haridas S."/>
            <person name="Kuo A."/>
            <person name="Salamov A."/>
            <person name="Ahrendt S.R."/>
            <person name="Lipzen A."/>
            <person name="Sullivan W."/>
            <person name="Andreopoulos W.B."/>
            <person name="Clum A."/>
            <person name="Lindquist E."/>
            <person name="Daum C."/>
            <person name="Ramamoorthy G.K."/>
            <person name="Gryganskyi A."/>
            <person name="Culley D."/>
            <person name="Magnuson J.K."/>
            <person name="James T.Y."/>
            <person name="O'Malley M.A."/>
            <person name="Stajich J.E."/>
            <person name="Spatafora J.W."/>
            <person name="Visel A."/>
            <person name="Grigoriev I.V."/>
        </authorList>
    </citation>
    <scope>NUCLEOTIDE SEQUENCE [LARGE SCALE GENOMIC DNA]</scope>
    <source>
        <strain evidence="2 3">JEL800</strain>
    </source>
</reference>
<keyword evidence="1" id="KW-0812">Transmembrane</keyword>
<proteinExistence type="predicted"/>
<dbReference type="OrthoDB" id="204784at2759"/>
<gene>
    <name evidence="2" type="ORF">BCR33DRAFT_714630</name>
</gene>
<keyword evidence="1" id="KW-0472">Membrane</keyword>
<evidence type="ECO:0000313" key="2">
    <source>
        <dbReference type="EMBL" id="ORY48232.1"/>
    </source>
</evidence>
<dbReference type="EMBL" id="MCGO01000012">
    <property type="protein sequence ID" value="ORY48232.1"/>
    <property type="molecule type" value="Genomic_DNA"/>
</dbReference>
<evidence type="ECO:0000313" key="3">
    <source>
        <dbReference type="Proteomes" id="UP000193642"/>
    </source>
</evidence>
<keyword evidence="1" id="KW-1133">Transmembrane helix</keyword>
<feature type="transmembrane region" description="Helical" evidence="1">
    <location>
        <begin position="47"/>
        <end position="64"/>
    </location>
</feature>
<protein>
    <submittedName>
        <fullName evidence="2">Uncharacterized protein</fullName>
    </submittedName>
</protein>
<sequence length="109" mass="12026">MPPHQPHSFDAGAALYNAFTAIMTEVVNNARKSVKQKGGDPAETGNYLIWGGWIAIWFGIMANFQGTLLSLGQVFDFIFISVTNTDVVDCYNSRSLYATRFLENLGSDL</sequence>
<keyword evidence="3" id="KW-1185">Reference proteome</keyword>
<dbReference type="AlphaFoldDB" id="A0A1Y2CMJ5"/>
<name>A0A1Y2CMJ5_9FUNG</name>
<comment type="caution">
    <text evidence="2">The sequence shown here is derived from an EMBL/GenBank/DDBJ whole genome shotgun (WGS) entry which is preliminary data.</text>
</comment>
<organism evidence="2 3">
    <name type="scientific">Rhizoclosmatium globosum</name>
    <dbReference type="NCBI Taxonomy" id="329046"/>
    <lineage>
        <taxon>Eukaryota</taxon>
        <taxon>Fungi</taxon>
        <taxon>Fungi incertae sedis</taxon>
        <taxon>Chytridiomycota</taxon>
        <taxon>Chytridiomycota incertae sedis</taxon>
        <taxon>Chytridiomycetes</taxon>
        <taxon>Chytridiales</taxon>
        <taxon>Chytriomycetaceae</taxon>
        <taxon>Rhizoclosmatium</taxon>
    </lineage>
</organism>
<accession>A0A1Y2CMJ5</accession>